<sequence length="512" mass="57822">MPITIFRWLDGVALSLIFALLKFYFSSRRRAGRLPYPPGPKSLPLIGNLFDIPSQKPWLTYTKWAKQYGEITSITVLGRVVVFVNSQRAAKDLLEKRGTRYLDRPIIPMIDMMEAHFNLAITPYSQKWRTERRIIDQSLRPSAAMAYLPMQRAKAHAFLRQVLRDPEHTIGHLKHFTGAVVMSLVYGYDVQETNDRFIDIAERLLNLASESILPGAVLVNDFPSLQYLPEWLPGMGFKERARYGMQLSKEMVNAPFDMVKEEMAKGTARHSLVRDNLMDGLDEEGENALRNAAASVYAAGAETTISTLTSFILVLLLYPKVQRRAQAELDAVVGRGRLPDYDDRPRLPYVEAICKELLRWRLVLPLGVAHATTEDDVYNGYFIPKGATVLPNSWAILHDARAYPEPDTFRPERFLGADGALRDDPRLSAAFGFGRRICPGRHLVDTTLWVLVASVLSVFNIEKAKDEHGREIPVECAYTDTLISHPMPFQYAVTPRHENAAALILATTPQDD</sequence>
<comment type="caution">
    <text evidence="1">The sequence shown here is derived from an EMBL/GenBank/DDBJ whole genome shotgun (WGS) entry which is preliminary data.</text>
</comment>
<reference evidence="1" key="2">
    <citation type="journal article" date="2022" name="New Phytol.">
        <title>Evolutionary transition to the ectomycorrhizal habit in the genomes of a hyperdiverse lineage of mushroom-forming fungi.</title>
        <authorList>
            <person name="Looney B."/>
            <person name="Miyauchi S."/>
            <person name="Morin E."/>
            <person name="Drula E."/>
            <person name="Courty P.E."/>
            <person name="Kohler A."/>
            <person name="Kuo A."/>
            <person name="LaButti K."/>
            <person name="Pangilinan J."/>
            <person name="Lipzen A."/>
            <person name="Riley R."/>
            <person name="Andreopoulos W."/>
            <person name="He G."/>
            <person name="Johnson J."/>
            <person name="Nolan M."/>
            <person name="Tritt A."/>
            <person name="Barry K.W."/>
            <person name="Grigoriev I.V."/>
            <person name="Nagy L.G."/>
            <person name="Hibbett D."/>
            <person name="Henrissat B."/>
            <person name="Matheny P.B."/>
            <person name="Labbe J."/>
            <person name="Martin F.M."/>
        </authorList>
    </citation>
    <scope>NUCLEOTIDE SEQUENCE</scope>
    <source>
        <strain evidence="1">HHB10654</strain>
    </source>
</reference>
<proteinExistence type="predicted"/>
<keyword evidence="2" id="KW-1185">Reference proteome</keyword>
<reference evidence="1" key="1">
    <citation type="submission" date="2021-03" db="EMBL/GenBank/DDBJ databases">
        <authorList>
            <consortium name="DOE Joint Genome Institute"/>
            <person name="Ahrendt S."/>
            <person name="Looney B.P."/>
            <person name="Miyauchi S."/>
            <person name="Morin E."/>
            <person name="Drula E."/>
            <person name="Courty P.E."/>
            <person name="Chicoki N."/>
            <person name="Fauchery L."/>
            <person name="Kohler A."/>
            <person name="Kuo A."/>
            <person name="Labutti K."/>
            <person name="Pangilinan J."/>
            <person name="Lipzen A."/>
            <person name="Riley R."/>
            <person name="Andreopoulos W."/>
            <person name="He G."/>
            <person name="Johnson J."/>
            <person name="Barry K.W."/>
            <person name="Grigoriev I.V."/>
            <person name="Nagy L."/>
            <person name="Hibbett D."/>
            <person name="Henrissat B."/>
            <person name="Matheny P.B."/>
            <person name="Labbe J."/>
            <person name="Martin F."/>
        </authorList>
    </citation>
    <scope>NUCLEOTIDE SEQUENCE</scope>
    <source>
        <strain evidence="1">HHB10654</strain>
    </source>
</reference>
<dbReference type="Proteomes" id="UP000814140">
    <property type="component" value="Unassembled WGS sequence"/>
</dbReference>
<name>A0ACB8T3V7_9AGAM</name>
<dbReference type="EMBL" id="MU277203">
    <property type="protein sequence ID" value="KAI0063359.1"/>
    <property type="molecule type" value="Genomic_DNA"/>
</dbReference>
<evidence type="ECO:0000313" key="1">
    <source>
        <dbReference type="EMBL" id="KAI0063359.1"/>
    </source>
</evidence>
<gene>
    <name evidence="1" type="ORF">BV25DRAFT_1936962</name>
</gene>
<evidence type="ECO:0000313" key="2">
    <source>
        <dbReference type="Proteomes" id="UP000814140"/>
    </source>
</evidence>
<organism evidence="1 2">
    <name type="scientific">Artomyces pyxidatus</name>
    <dbReference type="NCBI Taxonomy" id="48021"/>
    <lineage>
        <taxon>Eukaryota</taxon>
        <taxon>Fungi</taxon>
        <taxon>Dikarya</taxon>
        <taxon>Basidiomycota</taxon>
        <taxon>Agaricomycotina</taxon>
        <taxon>Agaricomycetes</taxon>
        <taxon>Russulales</taxon>
        <taxon>Auriscalpiaceae</taxon>
        <taxon>Artomyces</taxon>
    </lineage>
</organism>
<protein>
    <submittedName>
        <fullName evidence="1">Cytochrome P450</fullName>
    </submittedName>
</protein>
<accession>A0ACB8T3V7</accession>